<dbReference type="EMBL" id="CP016094">
    <property type="protein sequence ID" value="AOS44588.1"/>
    <property type="molecule type" value="Genomic_DNA"/>
</dbReference>
<accession>A0A1D8AUN5</accession>
<organism evidence="10 11">
    <name type="scientific">Lacunisphaera limnophila</name>
    <dbReference type="NCBI Taxonomy" id="1838286"/>
    <lineage>
        <taxon>Bacteria</taxon>
        <taxon>Pseudomonadati</taxon>
        <taxon>Verrucomicrobiota</taxon>
        <taxon>Opitutia</taxon>
        <taxon>Opitutales</taxon>
        <taxon>Opitutaceae</taxon>
        <taxon>Lacunisphaera</taxon>
    </lineage>
</organism>
<dbReference type="InterPro" id="IPR031919">
    <property type="entry name" value="Fucosidase_C"/>
</dbReference>
<comment type="similarity">
    <text evidence="1">Belongs to the glycosyl hydrolase 29 family.</text>
</comment>
<dbReference type="InterPro" id="IPR000933">
    <property type="entry name" value="Glyco_hydro_29"/>
</dbReference>
<dbReference type="GO" id="GO:0005764">
    <property type="term" value="C:lysosome"/>
    <property type="evidence" value="ECO:0007669"/>
    <property type="project" value="TreeGrafter"/>
</dbReference>
<dbReference type="EC" id="3.2.1.51" evidence="2"/>
<name>A0A1D8AUN5_9BACT</name>
<evidence type="ECO:0000256" key="2">
    <source>
        <dbReference type="ARBA" id="ARBA00012662"/>
    </source>
</evidence>
<dbReference type="InterPro" id="IPR013022">
    <property type="entry name" value="Xyl_isomerase-like_TIM-brl"/>
</dbReference>
<dbReference type="PATRIC" id="fig|1838286.3.peg.1667"/>
<dbReference type="AlphaFoldDB" id="A0A1D8AUN5"/>
<dbReference type="Proteomes" id="UP000095228">
    <property type="component" value="Chromosome"/>
</dbReference>
<keyword evidence="4" id="KW-0378">Hydrolase</keyword>
<dbReference type="PANTHER" id="PTHR10030">
    <property type="entry name" value="ALPHA-L-FUCOSIDASE"/>
    <property type="match status" value="1"/>
</dbReference>
<feature type="chain" id="PRO_5009105217" description="alpha-L-fucosidase" evidence="6">
    <location>
        <begin position="22"/>
        <end position="779"/>
    </location>
</feature>
<keyword evidence="3 6" id="KW-0732">Signal</keyword>
<dbReference type="Pfam" id="PF16757">
    <property type="entry name" value="Fucosidase_C"/>
    <property type="match status" value="1"/>
</dbReference>
<dbReference type="KEGG" id="obg:Verru16b_01651"/>
<reference evidence="10 11" key="1">
    <citation type="submission" date="2016-06" db="EMBL/GenBank/DDBJ databases">
        <title>Three novel species with peptidoglycan cell walls form the new genus Lacunisphaera gen. nov. in the family Opitutaceae of the verrucomicrobial subdivision 4.</title>
        <authorList>
            <person name="Rast P."/>
            <person name="Gloeckner I."/>
            <person name="Jogler M."/>
            <person name="Boedeker C."/>
            <person name="Jeske O."/>
            <person name="Wiegand S."/>
            <person name="Reinhardt R."/>
            <person name="Schumann P."/>
            <person name="Rohde M."/>
            <person name="Spring S."/>
            <person name="Gloeckner F.O."/>
            <person name="Jogler C."/>
        </authorList>
    </citation>
    <scope>NUCLEOTIDE SEQUENCE [LARGE SCALE GENOMIC DNA]</scope>
    <source>
        <strain evidence="10 11">IG16b</strain>
    </source>
</reference>
<feature type="domain" description="Alpha-L-fucosidase C-terminal" evidence="9">
    <location>
        <begin position="439"/>
        <end position="513"/>
    </location>
</feature>
<dbReference type="SUPFAM" id="SSF51445">
    <property type="entry name" value="(Trans)glycosidases"/>
    <property type="match status" value="1"/>
</dbReference>
<dbReference type="STRING" id="1838286.Verru16b_01651"/>
<dbReference type="GO" id="GO:0006004">
    <property type="term" value="P:fucose metabolic process"/>
    <property type="evidence" value="ECO:0007669"/>
    <property type="project" value="TreeGrafter"/>
</dbReference>
<evidence type="ECO:0000259" key="7">
    <source>
        <dbReference type="Pfam" id="PF01120"/>
    </source>
</evidence>
<dbReference type="RefSeq" id="WP_083270206.1">
    <property type="nucleotide sequence ID" value="NZ_CP016094.1"/>
</dbReference>
<evidence type="ECO:0000256" key="4">
    <source>
        <dbReference type="ARBA" id="ARBA00022801"/>
    </source>
</evidence>
<dbReference type="Pfam" id="PF01120">
    <property type="entry name" value="Alpha_L_fucos"/>
    <property type="match status" value="1"/>
</dbReference>
<dbReference type="Gene3D" id="2.60.40.1180">
    <property type="entry name" value="Golgi alpha-mannosidase II"/>
    <property type="match status" value="1"/>
</dbReference>
<dbReference type="SUPFAM" id="SSF51658">
    <property type="entry name" value="Xylose isomerase-like"/>
    <property type="match status" value="1"/>
</dbReference>
<gene>
    <name evidence="10" type="ORF">Verru16b_01651</name>
</gene>
<keyword evidence="11" id="KW-1185">Reference proteome</keyword>
<dbReference type="OrthoDB" id="107551at2"/>
<evidence type="ECO:0000259" key="8">
    <source>
        <dbReference type="Pfam" id="PF01261"/>
    </source>
</evidence>
<evidence type="ECO:0000256" key="6">
    <source>
        <dbReference type="SAM" id="SignalP"/>
    </source>
</evidence>
<keyword evidence="5" id="KW-0326">Glycosidase</keyword>
<dbReference type="InterPro" id="IPR017853">
    <property type="entry name" value="GH"/>
</dbReference>
<dbReference type="PANTHER" id="PTHR10030:SF37">
    <property type="entry name" value="ALPHA-L-FUCOSIDASE-RELATED"/>
    <property type="match status" value="1"/>
</dbReference>
<dbReference type="Gene3D" id="3.20.20.150">
    <property type="entry name" value="Divalent-metal-dependent TIM barrel enzymes"/>
    <property type="match status" value="1"/>
</dbReference>
<proteinExistence type="inferred from homology"/>
<dbReference type="SMART" id="SM00812">
    <property type="entry name" value="Alpha_L_fucos"/>
    <property type="match status" value="1"/>
</dbReference>
<evidence type="ECO:0000313" key="10">
    <source>
        <dbReference type="EMBL" id="AOS44588.1"/>
    </source>
</evidence>
<sequence length="779" mass="86801">MPACRALFRLLSLVSLLPATAVSLPGAPGPQRTFEPTWSSLHAYEAPAWFRDAKFGIFMHWGVQSLPAAANDGWYARHLYLQEGAPWGNAYAHHLKTYGHPSQFGFKDMIPLWKAERWDPDALVKFYKEIGARYIVPVAVHHDNFDLYDSKFQPWNSVNLGPKRDILRGWKDAADRHGLRFGASSHSDRSWDWFHVAHGADTHGPLKGVPYDGNLTKADGTGRWWEGLDPADLYGPPHAGGFTNPPHPDDAKPDQAYKDKWFARTQQLIDDYQPDLLYFDSPMPLGEHGLRLAASLYNRTAAPVLTIKSWGPGTVPDEGAVVLDIEKGQSDRLRYFAWQTDTSLNNNWFIDEKPMELTDEVVVHNLVDIVSKNGNLLLNVALRADGTLPDDQRAALTSVGTWLAQNGEAIYGTRPWKLFGEGPTIVAGGHFQQQTQPFTSADIRFTTKGDTLYAILLGWPADQRVRLKSLTAARRITLLGSSAALTWENSTEGVTVRLPAEAPGRFAYVLRIEGPESLFASTNLLAWCIVPYDSQKRTPAERIAMLQRLGFTQYVWDWRPEHLKDLPEEIKRSRAAGVNLRAIWLWIDGTQDQVGALGASNRAVFDAVAQAHLPVEFWVGFHDNYFAGLDDEARLLKARAMVAHLRDRAAETGGTVALYNHGGWFGEPENQLKILAAVGDDSVGLVYNFHHAHDQLDRYADILHRLVPHLRAVNLNGMRPEGPKILPLGQGTREGEMLRQLQAAGYVGPLGILGHVEDVDVEGVLRANLDGLRTLTKQP</sequence>
<feature type="signal peptide" evidence="6">
    <location>
        <begin position="1"/>
        <end position="21"/>
    </location>
</feature>
<evidence type="ECO:0000259" key="9">
    <source>
        <dbReference type="Pfam" id="PF16757"/>
    </source>
</evidence>
<dbReference type="InterPro" id="IPR036237">
    <property type="entry name" value="Xyl_isomerase-like_sf"/>
</dbReference>
<evidence type="ECO:0000313" key="11">
    <source>
        <dbReference type="Proteomes" id="UP000095228"/>
    </source>
</evidence>
<evidence type="ECO:0000256" key="5">
    <source>
        <dbReference type="ARBA" id="ARBA00023295"/>
    </source>
</evidence>
<dbReference type="Gene3D" id="3.20.20.80">
    <property type="entry name" value="Glycosidases"/>
    <property type="match status" value="1"/>
</dbReference>
<evidence type="ECO:0000256" key="3">
    <source>
        <dbReference type="ARBA" id="ARBA00022729"/>
    </source>
</evidence>
<evidence type="ECO:0000256" key="1">
    <source>
        <dbReference type="ARBA" id="ARBA00007951"/>
    </source>
</evidence>
<feature type="domain" description="Glycoside hydrolase family 29 N-terminal" evidence="7">
    <location>
        <begin position="31"/>
        <end position="408"/>
    </location>
</feature>
<dbReference type="Pfam" id="PF01261">
    <property type="entry name" value="AP_endonuc_2"/>
    <property type="match status" value="1"/>
</dbReference>
<dbReference type="GO" id="GO:0016139">
    <property type="term" value="P:glycoside catabolic process"/>
    <property type="evidence" value="ECO:0007669"/>
    <property type="project" value="TreeGrafter"/>
</dbReference>
<dbReference type="GO" id="GO:0004560">
    <property type="term" value="F:alpha-L-fucosidase activity"/>
    <property type="evidence" value="ECO:0007669"/>
    <property type="project" value="InterPro"/>
</dbReference>
<dbReference type="InterPro" id="IPR057739">
    <property type="entry name" value="Glyco_hydro_29_N"/>
</dbReference>
<feature type="domain" description="Xylose isomerase-like TIM barrel" evidence="8">
    <location>
        <begin position="621"/>
        <end position="772"/>
    </location>
</feature>
<dbReference type="InterPro" id="IPR013780">
    <property type="entry name" value="Glyco_hydro_b"/>
</dbReference>
<protein>
    <recommendedName>
        <fullName evidence="2">alpha-L-fucosidase</fullName>
        <ecNumber evidence="2">3.2.1.51</ecNumber>
    </recommendedName>
</protein>